<evidence type="ECO:0000313" key="2">
    <source>
        <dbReference type="Proteomes" id="UP000783863"/>
    </source>
</evidence>
<protein>
    <submittedName>
        <fullName evidence="1">SIR2 family protein</fullName>
    </submittedName>
</protein>
<dbReference type="AlphaFoldDB" id="A0A8J8CE75"/>
<organism evidence="1 2">
    <name type="scientific">Haloarcula salinisoli</name>
    <dbReference type="NCBI Taxonomy" id="2487746"/>
    <lineage>
        <taxon>Archaea</taxon>
        <taxon>Methanobacteriati</taxon>
        <taxon>Methanobacteriota</taxon>
        <taxon>Stenosarchaea group</taxon>
        <taxon>Halobacteria</taxon>
        <taxon>Halobacteriales</taxon>
        <taxon>Haloarculaceae</taxon>
        <taxon>Haloarcula</taxon>
    </lineage>
</organism>
<dbReference type="RefSeq" id="WP_220589599.1">
    <property type="nucleotide sequence ID" value="NZ_RKLQ01000003.1"/>
</dbReference>
<dbReference type="Pfam" id="PF13289">
    <property type="entry name" value="SIR2_2"/>
    <property type="match status" value="1"/>
</dbReference>
<dbReference type="EMBL" id="RKLQ01000003">
    <property type="protein sequence ID" value="MBX0305365.1"/>
    <property type="molecule type" value="Genomic_DNA"/>
</dbReference>
<comment type="caution">
    <text evidence="1">The sequence shown here is derived from an EMBL/GenBank/DDBJ whole genome shotgun (WGS) entry which is preliminary data.</text>
</comment>
<name>A0A8J8CE75_9EURY</name>
<sequence length="570" mass="64592">MVDNDMTLTFSLRNNRGVYALLLGSGVSMEAGVPTGWGIVEDLIRDLATAEGEEPTPDPFQWYEDKYDQEPAYDELMEQVGPSKEDRQSILQPYFEPTEEEREEGIKTPSEAHRSIAWLVDEGYINIIITTNFDQLLEQALRERGVNPVVITNATSAAGAEPLAQQDAVILKIHGDYMETNIKNINSELQSYDEEIESRLNRAFSDYGLIVCGWSAEWDPALREALLECESRRYSTYWAYHGSLEEQAERLTEHLSAVPVEIDGASKFFSDLKERVQALEGAESGAPLTREVARERVKRYMTRDSRKIDLSDLIRDERERVYSQVVDEERFPLNIDGTEGNIEQRLSTYENMVGTLMVAVATCAYWGPEVPNPATNDISETVRRLGSPTAPSGRRKDLWDDLRQYPATVMLYGIGTAGVAAKNWDLIKRLLIETETQNGRGIERPVAEDLNPWRVGSRISRRGGNKYLRRRINDVLSELLDDLIPDETRYDRCFAQFKILADLALLDLSEDSRFSPDHLPVIYPVSAIEELATDLEAQGENWGPIQSGMFNSSVDRAESLLEELQEITRF</sequence>
<dbReference type="InterPro" id="IPR029035">
    <property type="entry name" value="DHS-like_NAD/FAD-binding_dom"/>
</dbReference>
<dbReference type="SUPFAM" id="SSF52467">
    <property type="entry name" value="DHS-like NAD/FAD-binding domain"/>
    <property type="match status" value="1"/>
</dbReference>
<accession>A0A8J8CE75</accession>
<proteinExistence type="predicted"/>
<gene>
    <name evidence="1" type="ORF">EGD98_17025</name>
</gene>
<evidence type="ECO:0000313" key="1">
    <source>
        <dbReference type="EMBL" id="MBX0305365.1"/>
    </source>
</evidence>
<keyword evidence="2" id="KW-1185">Reference proteome</keyword>
<dbReference type="Gene3D" id="3.40.50.1220">
    <property type="entry name" value="TPP-binding domain"/>
    <property type="match status" value="1"/>
</dbReference>
<dbReference type="Proteomes" id="UP000783863">
    <property type="component" value="Unassembled WGS sequence"/>
</dbReference>
<reference evidence="1" key="1">
    <citation type="submission" date="2021-06" db="EMBL/GenBank/DDBJ databases">
        <title>Halomicroarcula sp. F24A a new haloarchaeum isolated from saline soil.</title>
        <authorList>
            <person name="Duran-Viseras A."/>
            <person name="Sanchez-Porro C."/>
            <person name="Ventosa A."/>
        </authorList>
    </citation>
    <scope>NUCLEOTIDE SEQUENCE</scope>
    <source>
        <strain evidence="1">F24A</strain>
    </source>
</reference>